<gene>
    <name evidence="1" type="ORF">QUF54_06220</name>
</gene>
<keyword evidence="2" id="KW-1185">Reference proteome</keyword>
<dbReference type="EMBL" id="JAUCGM010000359">
    <property type="protein sequence ID" value="MDM8562934.1"/>
    <property type="molecule type" value="Genomic_DNA"/>
</dbReference>
<dbReference type="PANTHER" id="PTHR34301:SF8">
    <property type="entry name" value="ATPASE DOMAIN-CONTAINING PROTEIN"/>
    <property type="match status" value="1"/>
</dbReference>
<proteinExistence type="predicted"/>
<protein>
    <recommendedName>
        <fullName evidence="3">ATPase domain-containing protein</fullName>
    </recommendedName>
</protein>
<dbReference type="Proteomes" id="UP001171945">
    <property type="component" value="Unassembled WGS sequence"/>
</dbReference>
<accession>A0ABT7VTL9</accession>
<feature type="non-terminal residue" evidence="1">
    <location>
        <position position="347"/>
    </location>
</feature>
<evidence type="ECO:0000313" key="2">
    <source>
        <dbReference type="Proteomes" id="UP001171945"/>
    </source>
</evidence>
<reference evidence="1" key="1">
    <citation type="submission" date="2023-06" db="EMBL/GenBank/DDBJ databases">
        <title>Uncultivated large filamentous bacteria from sulfidic sediments reveal new species and different genomic features in energy metabolism and defense.</title>
        <authorList>
            <person name="Fonseca A."/>
        </authorList>
    </citation>
    <scope>NUCLEOTIDE SEQUENCE</scope>
    <source>
        <strain evidence="1">HSG4</strain>
    </source>
</reference>
<dbReference type="InterPro" id="IPR027417">
    <property type="entry name" value="P-loop_NTPase"/>
</dbReference>
<dbReference type="Gene3D" id="3.40.50.300">
    <property type="entry name" value="P-loop containing nucleotide triphosphate hydrolases"/>
    <property type="match status" value="1"/>
</dbReference>
<organism evidence="1 2">
    <name type="scientific">Candidatus Marithioploca araucensis</name>
    <dbReference type="NCBI Taxonomy" id="70273"/>
    <lineage>
        <taxon>Bacteria</taxon>
        <taxon>Pseudomonadati</taxon>
        <taxon>Pseudomonadota</taxon>
        <taxon>Gammaproteobacteria</taxon>
        <taxon>Thiotrichales</taxon>
        <taxon>Thiotrichaceae</taxon>
        <taxon>Candidatus Marithioploca</taxon>
    </lineage>
</organism>
<comment type="caution">
    <text evidence="1">The sequence shown here is derived from an EMBL/GenBank/DDBJ whole genome shotgun (WGS) entry which is preliminary data.</text>
</comment>
<sequence length="347" mass="40235">MLETKIWPVEEMVHSDEFTDRVELLRELDQWVKAIGRMGSWSTALIAHRRIGKTVLLDRLVNTVFFKPEYQVAPFYFKMTREKRTLKEFLLEYATTFFRQYLAYCEQDADLFNKDIELEELLAYKTTHQAGVMALEYIQRFLKRYNRHGAEDALLHWDIFIRVPERLGSHSGTRVAVIIDEFQDMKFYIYHMSPELFSDMDSKGRLNGPGAINLPATYDRQAQSRKAPMLVSGSAVTLIFRTVMGGPLGGRFDFMYIKPLSIPDGATLLHNTLKYYAPGSVITPELALYASAQVGGHPYYLYCLATSKYKGKAFGDEKAIDQVIRYEIENGKIYGFWLTHFRDNRKY</sequence>
<evidence type="ECO:0008006" key="3">
    <source>
        <dbReference type="Google" id="ProtNLM"/>
    </source>
</evidence>
<evidence type="ECO:0000313" key="1">
    <source>
        <dbReference type="EMBL" id="MDM8562934.1"/>
    </source>
</evidence>
<name>A0ABT7VTL9_9GAMM</name>
<dbReference type="PANTHER" id="PTHR34301">
    <property type="entry name" value="DNA-BINDING PROTEIN-RELATED"/>
    <property type="match status" value="1"/>
</dbReference>
<dbReference type="SUPFAM" id="SSF52540">
    <property type="entry name" value="P-loop containing nucleoside triphosphate hydrolases"/>
    <property type="match status" value="1"/>
</dbReference>